<organism evidence="3 4">
    <name type="scientific">Symbiodinium natans</name>
    <dbReference type="NCBI Taxonomy" id="878477"/>
    <lineage>
        <taxon>Eukaryota</taxon>
        <taxon>Sar</taxon>
        <taxon>Alveolata</taxon>
        <taxon>Dinophyceae</taxon>
        <taxon>Suessiales</taxon>
        <taxon>Symbiodiniaceae</taxon>
        <taxon>Symbiodinium</taxon>
    </lineage>
</organism>
<dbReference type="PROSITE" id="PS50231">
    <property type="entry name" value="RICIN_B_LECTIN"/>
    <property type="match status" value="2"/>
</dbReference>
<feature type="domain" description="Ricin B lectin" evidence="2">
    <location>
        <begin position="353"/>
        <end position="483"/>
    </location>
</feature>
<dbReference type="SUPFAM" id="SSF50370">
    <property type="entry name" value="Ricin B-like lectins"/>
    <property type="match status" value="2"/>
</dbReference>
<reference evidence="3" key="1">
    <citation type="submission" date="2021-02" db="EMBL/GenBank/DDBJ databases">
        <authorList>
            <person name="Dougan E. K."/>
            <person name="Rhodes N."/>
            <person name="Thang M."/>
            <person name="Chan C."/>
        </authorList>
    </citation>
    <scope>NUCLEOTIDE SEQUENCE</scope>
</reference>
<keyword evidence="4" id="KW-1185">Reference proteome</keyword>
<dbReference type="Gene3D" id="2.80.10.50">
    <property type="match status" value="3"/>
</dbReference>
<dbReference type="EMBL" id="CAJNDS010000779">
    <property type="protein sequence ID" value="CAE7233174.1"/>
    <property type="molecule type" value="Genomic_DNA"/>
</dbReference>
<name>A0A812KZE5_9DINO</name>
<gene>
    <name evidence="3" type="ORF">SNAT2548_LOCUS9712</name>
</gene>
<dbReference type="InterPro" id="IPR000772">
    <property type="entry name" value="Ricin_B_lectin"/>
</dbReference>
<comment type="caution">
    <text evidence="3">The sequence shown here is derived from an EMBL/GenBank/DDBJ whole genome shotgun (WGS) entry which is preliminary data.</text>
</comment>
<dbReference type="CDD" id="cd00161">
    <property type="entry name" value="beta-trefoil_Ricin-like"/>
    <property type="match status" value="2"/>
</dbReference>
<sequence length="726" mass="80949">MWYLSGEHLKSELDNKCLDAHTGNGNLYMYDCHDGNHQKFYFDHGHIRVRHHHRCLEYNVHTGNVFTGTCPDQGNHKWQFEPGVALKKTPLPTQFRHGQSLRASCWSERFATGSHSTETMTCVAGAWANSHNKPGLDGFTCAACIQVVSKVYADLDAQIRQELFFAQGLELQLAVDSRSRRTVTSSGGLRTGGGVDIFVAELMPDASETMRRFRSLTHGGQCLKAAANLRLQGSTCNSKAEPDQLLQAVDLSSLLWDEFKAGANVPGKSHSGLQNRGSAPTTLRSFQLDASCGEHVLESVGFSSNGHLGMSATCTAASTYGAAVEKTLPLPGHIQITSESEGTCMSIHRIVPWHLVVRHGQKCMDYITSDKNVQMYNCHHAHNQMWYTLDGNIISMHDGKCLDYDVGTESRAGREGALKALNQRNVFMHECHDEPNQKWYWDEDTAQIRSEHDHRCLDMALDGSHNIYIHNCHDDNNQKFDSREDRSEVPASAFTMALHLECSVRASYTLNFFFASLHRSCQLDSFMVYSLIEALTGRRWDDDGATTGWRRGDDGVTTARRQGAMARRRTDDGGTTAVAPSPYDGVTTARRRRDDGATTARRRLDDGATAVESENEEITVEPIGGEAKFHLRREPGCFFHKVFPCDGRREPHMLPGEWRWDKDEKIIHAGNGKCLEARGRGRVEEVSCTQRIEQEWAISHGLPGLVDAPMTCPGDQDLETPKDPAI</sequence>
<dbReference type="Pfam" id="PF00652">
    <property type="entry name" value="Ricin_B_lectin"/>
    <property type="match status" value="2"/>
</dbReference>
<dbReference type="Proteomes" id="UP000604046">
    <property type="component" value="Unassembled WGS sequence"/>
</dbReference>
<dbReference type="InterPro" id="IPR035992">
    <property type="entry name" value="Ricin_B-like_lectins"/>
</dbReference>
<evidence type="ECO:0000313" key="4">
    <source>
        <dbReference type="Proteomes" id="UP000604046"/>
    </source>
</evidence>
<feature type="region of interest" description="Disordered" evidence="1">
    <location>
        <begin position="566"/>
        <end position="599"/>
    </location>
</feature>
<evidence type="ECO:0000313" key="3">
    <source>
        <dbReference type="EMBL" id="CAE7233174.1"/>
    </source>
</evidence>
<dbReference type="SMART" id="SM00458">
    <property type="entry name" value="RICIN"/>
    <property type="match status" value="2"/>
</dbReference>
<feature type="domain" description="Ricin B lectin" evidence="2">
    <location>
        <begin position="7"/>
        <end position="140"/>
    </location>
</feature>
<evidence type="ECO:0000259" key="2">
    <source>
        <dbReference type="SMART" id="SM00458"/>
    </source>
</evidence>
<protein>
    <recommendedName>
        <fullName evidence="2">Ricin B lectin domain-containing protein</fullName>
    </recommendedName>
</protein>
<dbReference type="AlphaFoldDB" id="A0A812KZE5"/>
<evidence type="ECO:0000256" key="1">
    <source>
        <dbReference type="SAM" id="MobiDB-lite"/>
    </source>
</evidence>
<accession>A0A812KZE5</accession>
<proteinExistence type="predicted"/>